<comment type="cofactor">
    <cofactor evidence="1">
        <name>thiamine diphosphate</name>
        <dbReference type="ChEBI" id="CHEBI:58937"/>
    </cofactor>
</comment>
<dbReference type="PANTHER" id="PTHR11516:SF41">
    <property type="entry name" value="3-METHYL-2-OXOBUTANOATE DEHYDROGENASE SUBUNIT ALPHA"/>
    <property type="match status" value="1"/>
</dbReference>
<dbReference type="InterPro" id="IPR001017">
    <property type="entry name" value="DH_E1"/>
</dbReference>
<gene>
    <name evidence="5" type="ORF">AYP45_02025</name>
</gene>
<dbReference type="GO" id="GO:0006086">
    <property type="term" value="P:pyruvate decarboxylation to acetyl-CoA"/>
    <property type="evidence" value="ECO:0007669"/>
    <property type="project" value="TreeGrafter"/>
</dbReference>
<organism evidence="5 6">
    <name type="scientific">Candidatus Brocadia carolinensis</name>
    <dbReference type="NCBI Taxonomy" id="1004156"/>
    <lineage>
        <taxon>Bacteria</taxon>
        <taxon>Pseudomonadati</taxon>
        <taxon>Planctomycetota</taxon>
        <taxon>Candidatus Brocadiia</taxon>
        <taxon>Candidatus Brocadiales</taxon>
        <taxon>Candidatus Brocadiaceae</taxon>
        <taxon>Candidatus Brocadia</taxon>
    </lineage>
</organism>
<dbReference type="CDD" id="cd02000">
    <property type="entry name" value="TPP_E1_PDC_ADC_BCADC"/>
    <property type="match status" value="1"/>
</dbReference>
<dbReference type="InterPro" id="IPR029061">
    <property type="entry name" value="THDP-binding"/>
</dbReference>
<feature type="domain" description="Dehydrogenase E1 component" evidence="4">
    <location>
        <begin position="16"/>
        <end position="311"/>
    </location>
</feature>
<dbReference type="PANTHER" id="PTHR11516">
    <property type="entry name" value="PYRUVATE DEHYDROGENASE E1 COMPONENT, ALPHA SUBUNIT BACTERIAL AND ORGANELLAR"/>
    <property type="match status" value="1"/>
</dbReference>
<evidence type="ECO:0000256" key="1">
    <source>
        <dbReference type="ARBA" id="ARBA00001964"/>
    </source>
</evidence>
<comment type="caution">
    <text evidence="5">The sequence shown here is derived from an EMBL/GenBank/DDBJ whole genome shotgun (WGS) entry which is preliminary data.</text>
</comment>
<dbReference type="Proteomes" id="UP000189681">
    <property type="component" value="Unassembled WGS sequence"/>
</dbReference>
<dbReference type="GO" id="GO:0004739">
    <property type="term" value="F:pyruvate dehydrogenase (acetyl-transferring) activity"/>
    <property type="evidence" value="ECO:0007669"/>
    <property type="project" value="TreeGrafter"/>
</dbReference>
<dbReference type="Pfam" id="PF00676">
    <property type="entry name" value="E1_dh"/>
    <property type="match status" value="1"/>
</dbReference>
<protein>
    <submittedName>
        <fullName evidence="5">Pyruvate dehydrogenase</fullName>
    </submittedName>
</protein>
<dbReference type="STRING" id="1004156.AYP45_02025"/>
<reference evidence="5 6" key="1">
    <citation type="journal article" date="2017" name="Water Res.">
        <title>Discovery and metagenomic analysis of an anammox bacterial enrichment related to Candidatus "Brocadia caroliniensis" in a full-scale glycerol-fed nitritation-denitritation separate centrate treatment process.</title>
        <authorList>
            <person name="Park H."/>
            <person name="Brotto A.C."/>
            <person name="van Loosdrecht M.C."/>
            <person name="Chandran K."/>
        </authorList>
    </citation>
    <scope>NUCLEOTIDE SEQUENCE [LARGE SCALE GENOMIC DNA]</scope>
    <source>
        <strain evidence="5">26THWARD</strain>
    </source>
</reference>
<keyword evidence="2" id="KW-0560">Oxidoreductase</keyword>
<dbReference type="Gene3D" id="3.40.50.970">
    <property type="match status" value="1"/>
</dbReference>
<evidence type="ECO:0000256" key="3">
    <source>
        <dbReference type="ARBA" id="ARBA00023052"/>
    </source>
</evidence>
<dbReference type="InterPro" id="IPR050642">
    <property type="entry name" value="PDH_E1_Alpha_Subunit"/>
</dbReference>
<dbReference type="SUPFAM" id="SSF52518">
    <property type="entry name" value="Thiamin diphosphate-binding fold (THDP-binding)"/>
    <property type="match status" value="1"/>
</dbReference>
<dbReference type="EMBL" id="AYTS01000020">
    <property type="protein sequence ID" value="OOP57657.1"/>
    <property type="molecule type" value="Genomic_DNA"/>
</dbReference>
<name>A0A1V4AWZ6_9BACT</name>
<keyword evidence="5" id="KW-0670">Pyruvate</keyword>
<evidence type="ECO:0000259" key="4">
    <source>
        <dbReference type="Pfam" id="PF00676"/>
    </source>
</evidence>
<evidence type="ECO:0000313" key="6">
    <source>
        <dbReference type="Proteomes" id="UP000189681"/>
    </source>
</evidence>
<proteinExistence type="predicted"/>
<dbReference type="AlphaFoldDB" id="A0A1V4AWZ6"/>
<evidence type="ECO:0000313" key="5">
    <source>
        <dbReference type="EMBL" id="OOP57657.1"/>
    </source>
</evidence>
<evidence type="ECO:0000256" key="2">
    <source>
        <dbReference type="ARBA" id="ARBA00023002"/>
    </source>
</evidence>
<accession>A0A1V4AWZ6</accession>
<keyword evidence="3" id="KW-0786">Thiamine pyrophosphate</keyword>
<sequence length="325" mass="36274">MDIKREDLLQLYYYLKLTRKLEDRFSSLYHQGRILGGAWTSNGTEAISVGYSYALEKNDIAAPYFRDMGCFLVRGITPKRLMAQYLGKKTGVSAGKEGNVHVGDLNFGVIGFPSHLADNYAVGAGAALAFKMRGEKKVAVACTGDGGTSRGDFHEAMNLAAVRKLPIVFICNNNQYAYSTPLKLQMAIKNVAERALAYGMPSRIVDGNNVVEVFTVARETYDMARNGGGPTFIECKTMRMHGHSEHDSAKYVPRELLEEWKKRDPILQMEKYLIGNDITTKEELDSIDIRVKKEVEDAELFAEESPYPNPEDCLKGVYATPIEEE</sequence>